<evidence type="ECO:0000259" key="2">
    <source>
        <dbReference type="Pfam" id="PF26534"/>
    </source>
</evidence>
<evidence type="ECO:0000256" key="1">
    <source>
        <dbReference type="SAM" id="SignalP"/>
    </source>
</evidence>
<organism evidence="3 4">
    <name type="scientific">Meristemomyces frigidus</name>
    <dbReference type="NCBI Taxonomy" id="1508187"/>
    <lineage>
        <taxon>Eukaryota</taxon>
        <taxon>Fungi</taxon>
        <taxon>Dikarya</taxon>
        <taxon>Ascomycota</taxon>
        <taxon>Pezizomycotina</taxon>
        <taxon>Dothideomycetes</taxon>
        <taxon>Dothideomycetidae</taxon>
        <taxon>Mycosphaerellales</taxon>
        <taxon>Teratosphaeriaceae</taxon>
        <taxon>Meristemomyces</taxon>
    </lineage>
</organism>
<dbReference type="PROSITE" id="PS51257">
    <property type="entry name" value="PROKAR_LIPOPROTEIN"/>
    <property type="match status" value="1"/>
</dbReference>
<dbReference type="Pfam" id="PF26534">
    <property type="entry name" value="NTF2_7"/>
    <property type="match status" value="1"/>
</dbReference>
<feature type="domain" description="NTF2-like" evidence="2">
    <location>
        <begin position="34"/>
        <end position="186"/>
    </location>
</feature>
<name>A0AAN7TI77_9PEZI</name>
<dbReference type="InterPro" id="IPR058645">
    <property type="entry name" value="NTF2-like_dom_7"/>
</dbReference>
<feature type="signal peptide" evidence="1">
    <location>
        <begin position="1"/>
        <end position="18"/>
    </location>
</feature>
<proteinExistence type="predicted"/>
<sequence>MRFAYVLPTLVALGACAALDTRQSESTNSCHKINCMDDDQALVVANNFASLVSAYTQADAEAVLSPTFSDYSDSVIALIDSGCPSGPVPLGVATFSSRAQFEQGQGGQPNITFNIQNVWHNCDTVTLRWKGPQPNPGPGAPSPQAPVTGIIVLETQFQGFNCPQPFLINTVYSEFNSAAWLYDLNVFMPNCSSSGPPPGSGTTSGNNTNS</sequence>
<evidence type="ECO:0000313" key="3">
    <source>
        <dbReference type="EMBL" id="KAK5116638.1"/>
    </source>
</evidence>
<accession>A0AAN7TI77</accession>
<gene>
    <name evidence="3" type="ORF">LTR62_007312</name>
</gene>
<keyword evidence="1" id="KW-0732">Signal</keyword>
<evidence type="ECO:0000313" key="4">
    <source>
        <dbReference type="Proteomes" id="UP001310890"/>
    </source>
</evidence>
<dbReference type="Proteomes" id="UP001310890">
    <property type="component" value="Unassembled WGS sequence"/>
</dbReference>
<feature type="chain" id="PRO_5042949468" description="NTF2-like domain-containing protein" evidence="1">
    <location>
        <begin position="19"/>
        <end position="210"/>
    </location>
</feature>
<dbReference type="AlphaFoldDB" id="A0AAN7TI77"/>
<dbReference type="EMBL" id="JAVRRL010000007">
    <property type="protein sequence ID" value="KAK5116638.1"/>
    <property type="molecule type" value="Genomic_DNA"/>
</dbReference>
<comment type="caution">
    <text evidence="3">The sequence shown here is derived from an EMBL/GenBank/DDBJ whole genome shotgun (WGS) entry which is preliminary data.</text>
</comment>
<reference evidence="3" key="1">
    <citation type="submission" date="2023-08" db="EMBL/GenBank/DDBJ databases">
        <title>Black Yeasts Isolated from many extreme environments.</title>
        <authorList>
            <person name="Coleine C."/>
            <person name="Stajich J.E."/>
            <person name="Selbmann L."/>
        </authorList>
    </citation>
    <scope>NUCLEOTIDE SEQUENCE</scope>
    <source>
        <strain evidence="3">CCFEE 5401</strain>
    </source>
</reference>
<protein>
    <recommendedName>
        <fullName evidence="2">NTF2-like domain-containing protein</fullName>
    </recommendedName>
</protein>